<accession>A0A177NKZ1</accession>
<proteinExistence type="predicted"/>
<organism evidence="1 2">
    <name type="scientific">Methylomonas koyamae</name>
    <dbReference type="NCBI Taxonomy" id="702114"/>
    <lineage>
        <taxon>Bacteria</taxon>
        <taxon>Pseudomonadati</taxon>
        <taxon>Pseudomonadota</taxon>
        <taxon>Gammaproteobacteria</taxon>
        <taxon>Methylococcales</taxon>
        <taxon>Methylococcaceae</taxon>
        <taxon>Methylomonas</taxon>
    </lineage>
</organism>
<name>A0A177NKZ1_9GAMM</name>
<evidence type="ECO:0008006" key="3">
    <source>
        <dbReference type="Google" id="ProtNLM"/>
    </source>
</evidence>
<dbReference type="OrthoDB" id="5573878at2"/>
<sequence length="149" mass="16311">MKKPAPAFKSIHEYDIGPLAMCLARLGEQQALLAKVRAVLPEALAGHVLHTVLSGNRLLLYVDSAAWASQIRFFRDAILALGLQAGRQSVNDVQLRILQAEAVERVRRANLPTPETAERIAAESGAEGDELAAALNRLGATLRRRLRER</sequence>
<evidence type="ECO:0000313" key="1">
    <source>
        <dbReference type="EMBL" id="OAI18728.1"/>
    </source>
</evidence>
<dbReference type="RefSeq" id="WP_064028468.1">
    <property type="nucleotide sequence ID" value="NZ_LUUK01000166.1"/>
</dbReference>
<dbReference type="AlphaFoldDB" id="A0A177NKZ1"/>
<dbReference type="STRING" id="702114.A1355_05495"/>
<dbReference type="EMBL" id="LUUK01000166">
    <property type="protein sequence ID" value="OAI18728.1"/>
    <property type="molecule type" value="Genomic_DNA"/>
</dbReference>
<keyword evidence="2" id="KW-1185">Reference proteome</keyword>
<gene>
    <name evidence="1" type="ORF">A1355_05495</name>
</gene>
<dbReference type="InterPro" id="IPR007922">
    <property type="entry name" value="DciA-like"/>
</dbReference>
<dbReference type="Pfam" id="PF05258">
    <property type="entry name" value="DciA"/>
    <property type="match status" value="1"/>
</dbReference>
<evidence type="ECO:0000313" key="2">
    <source>
        <dbReference type="Proteomes" id="UP000077628"/>
    </source>
</evidence>
<protein>
    <recommendedName>
        <fullName evidence="3">DUF721 domain-containing protein</fullName>
    </recommendedName>
</protein>
<dbReference type="Proteomes" id="UP000077628">
    <property type="component" value="Unassembled WGS sequence"/>
</dbReference>
<comment type="caution">
    <text evidence="1">The sequence shown here is derived from an EMBL/GenBank/DDBJ whole genome shotgun (WGS) entry which is preliminary data.</text>
</comment>
<reference evidence="2" key="1">
    <citation type="submission" date="2016-03" db="EMBL/GenBank/DDBJ databases">
        <authorList>
            <person name="Heylen K."/>
            <person name="De Vos P."/>
            <person name="Vekeman B."/>
        </authorList>
    </citation>
    <scope>NUCLEOTIDE SEQUENCE [LARGE SCALE GENOMIC DNA]</scope>
    <source>
        <strain evidence="2">R-45383</strain>
    </source>
</reference>